<evidence type="ECO:0000313" key="6">
    <source>
        <dbReference type="EMBL" id="KAL2287392.1"/>
    </source>
</evidence>
<dbReference type="EC" id="3.2.1.28" evidence="4"/>
<dbReference type="EMBL" id="JBAWTH010000020">
    <property type="protein sequence ID" value="KAL2287392.1"/>
    <property type="molecule type" value="Genomic_DNA"/>
</dbReference>
<evidence type="ECO:0000256" key="1">
    <source>
        <dbReference type="ARBA" id="ARBA00005615"/>
    </source>
</evidence>
<accession>A0ABR4EY66</accession>
<feature type="chain" id="PRO_5045910091" description="Trehalase" evidence="5">
    <location>
        <begin position="20"/>
        <end position="700"/>
    </location>
</feature>
<evidence type="ECO:0000256" key="5">
    <source>
        <dbReference type="SAM" id="SignalP"/>
    </source>
</evidence>
<comment type="similarity">
    <text evidence="1 4">Belongs to the glycosyl hydrolase 37 family.</text>
</comment>
<proteinExistence type="inferred from homology"/>
<keyword evidence="2 4" id="KW-0378">Hydrolase</keyword>
<protein>
    <recommendedName>
        <fullName evidence="4">Trehalase</fullName>
        <ecNumber evidence="4">3.2.1.28</ecNumber>
    </recommendedName>
    <alternativeName>
        <fullName evidence="4">Alpha-trehalose glucohydrolase</fullName>
    </alternativeName>
</protein>
<dbReference type="PRINTS" id="PR00744">
    <property type="entry name" value="GLHYDRLASE37"/>
</dbReference>
<evidence type="ECO:0000256" key="4">
    <source>
        <dbReference type="RuleBase" id="RU361180"/>
    </source>
</evidence>
<reference evidence="6 7" key="1">
    <citation type="submission" date="2024-03" db="EMBL/GenBank/DDBJ databases">
        <title>A high-quality draft genome sequence of Diaporthe vaccinii, a causative agent of upright dieback and viscid rot disease in cranberry plants.</title>
        <authorList>
            <person name="Sarrasin M."/>
            <person name="Lang B.F."/>
            <person name="Burger G."/>
        </authorList>
    </citation>
    <scope>NUCLEOTIDE SEQUENCE [LARGE SCALE GENOMIC DNA]</scope>
    <source>
        <strain evidence="6 7">IS7</strain>
    </source>
</reference>
<comment type="catalytic activity">
    <reaction evidence="4">
        <text>alpha,alpha-trehalose + H2O = alpha-D-glucose + beta-D-glucose</text>
        <dbReference type="Rhea" id="RHEA:32675"/>
        <dbReference type="ChEBI" id="CHEBI:15377"/>
        <dbReference type="ChEBI" id="CHEBI:15903"/>
        <dbReference type="ChEBI" id="CHEBI:16551"/>
        <dbReference type="ChEBI" id="CHEBI:17925"/>
        <dbReference type="EC" id="3.2.1.28"/>
    </reaction>
</comment>
<dbReference type="InterPro" id="IPR008928">
    <property type="entry name" value="6-hairpin_glycosidase_sf"/>
</dbReference>
<name>A0ABR4EY66_9PEZI</name>
<dbReference type="InterPro" id="IPR018232">
    <property type="entry name" value="Glyco_hydro_37_CS"/>
</dbReference>
<comment type="caution">
    <text evidence="6">The sequence shown here is derived from an EMBL/GenBank/DDBJ whole genome shotgun (WGS) entry which is preliminary data.</text>
</comment>
<dbReference type="InterPro" id="IPR012341">
    <property type="entry name" value="6hp_glycosidase-like_sf"/>
</dbReference>
<gene>
    <name evidence="6" type="ORF">FJTKL_05860</name>
</gene>
<organism evidence="6 7">
    <name type="scientific">Diaporthe vaccinii</name>
    <dbReference type="NCBI Taxonomy" id="105482"/>
    <lineage>
        <taxon>Eukaryota</taxon>
        <taxon>Fungi</taxon>
        <taxon>Dikarya</taxon>
        <taxon>Ascomycota</taxon>
        <taxon>Pezizomycotina</taxon>
        <taxon>Sordariomycetes</taxon>
        <taxon>Sordariomycetidae</taxon>
        <taxon>Diaporthales</taxon>
        <taxon>Diaporthaceae</taxon>
        <taxon>Diaporthe</taxon>
        <taxon>Diaporthe eres species complex</taxon>
    </lineage>
</organism>
<sequence length="700" mass="77496">MPTFQKIAAFLAAITAGYSQTLDGIYYDGDSIAPCSSALYCYGDILDSIQRAKPFADSKTFVDMPTRVPLEEVRAAYDQLTKPLQNNTELLDFLSNNFGPAGQEVVPVDPGSLGVNASFLGGIANAVNREFTEAVIDLWPNLTRSVNESAVCAECDNSLLSIKRPFIVAGGRFREPYYWDSYWILHGLLRSGGNFTRIARNQIENFLDFVEDYGFVPNGARVYYLNRSQPPLLAQMVRIYLEHTGDATILDRAIPLLIREHDFFTSNRTVHVSVGSRNYTLNRYNVANTEPRPESYYEDYTQVNNASYYAKDGRVFPTRNTTQAEKDLQYKNLASGAESGWDFSTRFMRDPTIAANDTYFPLASYNIINIIPVELNSILYWNEVTIAAFLRQRQQQAPSAAAETDADAWDARAASRSEAMYSVMWNETLGGYFDFNLTSGSQDVFWARDADSLPTEQAGTEPGQQVVFNVGQLSPFWTGAAPRSLAGAPAAVRRAFARVDEYLGSRRGGIAATNFVSGQQWDQPSVWPPHMHILMEALLRTAEAGGEGESEDWAWAQDLALRLGQRYFDSAYCTWRATGGGTPSSPPLANPPQDLGGQMFEKYSDQSLNEAGSGGEYVVVVGFGWSNGVLIWVADTFRDRLQTPACGDLTTRGDARKMKEKRMSDRGGHGDGSNAISAVRLDYFDAAWTSENVGGLHGVR</sequence>
<dbReference type="Proteomes" id="UP001600888">
    <property type="component" value="Unassembled WGS sequence"/>
</dbReference>
<keyword evidence="7" id="KW-1185">Reference proteome</keyword>
<dbReference type="InterPro" id="IPR001661">
    <property type="entry name" value="Glyco_hydro_37"/>
</dbReference>
<evidence type="ECO:0000256" key="2">
    <source>
        <dbReference type="ARBA" id="ARBA00022801"/>
    </source>
</evidence>
<dbReference type="PROSITE" id="PS00928">
    <property type="entry name" value="TREHALASE_2"/>
    <property type="match status" value="1"/>
</dbReference>
<dbReference type="Gene3D" id="1.50.10.10">
    <property type="match status" value="1"/>
</dbReference>
<keyword evidence="5" id="KW-0732">Signal</keyword>
<dbReference type="SUPFAM" id="SSF48208">
    <property type="entry name" value="Six-hairpin glycosidases"/>
    <property type="match status" value="1"/>
</dbReference>
<dbReference type="PANTHER" id="PTHR23403">
    <property type="entry name" value="TREHALASE"/>
    <property type="match status" value="1"/>
</dbReference>
<dbReference type="PANTHER" id="PTHR23403:SF1">
    <property type="entry name" value="TREHALASE"/>
    <property type="match status" value="1"/>
</dbReference>
<dbReference type="Pfam" id="PF01204">
    <property type="entry name" value="Trehalase"/>
    <property type="match status" value="2"/>
</dbReference>
<feature type="signal peptide" evidence="5">
    <location>
        <begin position="1"/>
        <end position="19"/>
    </location>
</feature>
<evidence type="ECO:0000313" key="7">
    <source>
        <dbReference type="Proteomes" id="UP001600888"/>
    </source>
</evidence>
<keyword evidence="3 4" id="KW-0326">Glycosidase</keyword>
<evidence type="ECO:0000256" key="3">
    <source>
        <dbReference type="ARBA" id="ARBA00023295"/>
    </source>
</evidence>